<dbReference type="PROSITE" id="PS50071">
    <property type="entry name" value="HOMEOBOX_2"/>
    <property type="match status" value="1"/>
</dbReference>
<sequence length="671" mass="74320">MTQLAHTDMKILRQIESHARYIKTKTQPLLASVVSRSRAAALAPVAITPFPLPQSIGNNLTALGLSPTVAEKIDRVFCRAALRLKEHSEARTRDALQASANVDSTKLLNHERLNAMFCSAMSTKYLQAIHSWRAQIISKLSSRIREIHEARQQSQLAERENKRPFNPAAVPTLERFFGHTPRPSRAEKQQLAEQTKMEYKQINIWFQNRRNRSKKQVPASNPAEVPHINIPLPPDLEASLVRILEKYMAVAPTSPPHTNEPKCQDVSARSFHPFHSDRPQHAFPVCYPPLCPYDPFPVAAESRRFFTPWYRSARSSSVECVMSDAPDVLVRLEMLNIRDDGFESLSRPSFPQRQTWSVWFGTIPQPAPLPALLRSSRREQCVSKARRGRNWSCQRRPRCELDTTVSDLRVHQVDEPMTTRTLGTGRTPKEDSSTDACGRASAVPIRRLGPKRVRRRKNASRMVQSDGATAELHPLSPPSTAVLGSDGPPVLEPTLPFSPYPSRRTTRRKAAALPRRVPESGVSSAISIPKARDSSPSSRASSRVPSTPSPGTSPSPQLTLSRMSSLSSLRSVSSASSTSSDSDLLATPPMLSTFLHELPDASTFGLYSDGIGKTTGPGDLFDEGYLDYSITFSSSDVSTDTHLLERSSLEFDALSIICGGMMPLVPPTLIF</sequence>
<gene>
    <name evidence="8" type="ORF">C8Q71DRAFT_578057</name>
</gene>
<keyword evidence="2 4" id="KW-0371">Homeobox</keyword>
<dbReference type="PANTHER" id="PTHR24327:SF41">
    <property type="entry name" value="BRAIN-SPECIFIC HOMEOBOX PROTEIN"/>
    <property type="match status" value="1"/>
</dbReference>
<evidence type="ECO:0000256" key="2">
    <source>
        <dbReference type="ARBA" id="ARBA00023155"/>
    </source>
</evidence>
<evidence type="ECO:0000256" key="5">
    <source>
        <dbReference type="RuleBase" id="RU000682"/>
    </source>
</evidence>
<dbReference type="PANTHER" id="PTHR24327">
    <property type="entry name" value="HOMEOBOX PROTEIN"/>
    <property type="match status" value="1"/>
</dbReference>
<comment type="subcellular location">
    <subcellularLocation>
        <location evidence="4 5">Nucleus</location>
    </subcellularLocation>
</comment>
<feature type="DNA-binding region" description="Homeobox" evidence="4">
    <location>
        <begin position="158"/>
        <end position="217"/>
    </location>
</feature>
<dbReference type="SUPFAM" id="SSF46689">
    <property type="entry name" value="Homeodomain-like"/>
    <property type="match status" value="1"/>
</dbReference>
<dbReference type="GeneID" id="72000211"/>
<proteinExistence type="predicted"/>
<feature type="domain" description="Homeobox" evidence="7">
    <location>
        <begin position="156"/>
        <end position="216"/>
    </location>
</feature>
<evidence type="ECO:0000256" key="1">
    <source>
        <dbReference type="ARBA" id="ARBA00023125"/>
    </source>
</evidence>
<evidence type="ECO:0000256" key="3">
    <source>
        <dbReference type="ARBA" id="ARBA00023242"/>
    </source>
</evidence>
<organism evidence="8 9">
    <name type="scientific">Rhodofomes roseus</name>
    <dbReference type="NCBI Taxonomy" id="34475"/>
    <lineage>
        <taxon>Eukaryota</taxon>
        <taxon>Fungi</taxon>
        <taxon>Dikarya</taxon>
        <taxon>Basidiomycota</taxon>
        <taxon>Agaricomycotina</taxon>
        <taxon>Agaricomycetes</taxon>
        <taxon>Polyporales</taxon>
        <taxon>Rhodofomes</taxon>
    </lineage>
</organism>
<dbReference type="InterPro" id="IPR050460">
    <property type="entry name" value="Distal-less_Homeobox_TF"/>
</dbReference>
<dbReference type="CDD" id="cd00086">
    <property type="entry name" value="homeodomain"/>
    <property type="match status" value="1"/>
</dbReference>
<dbReference type="Proteomes" id="UP000814176">
    <property type="component" value="Unassembled WGS sequence"/>
</dbReference>
<dbReference type="PROSITE" id="PS00027">
    <property type="entry name" value="HOMEOBOX_1"/>
    <property type="match status" value="1"/>
</dbReference>
<keyword evidence="1 4" id="KW-0238">DNA-binding</keyword>
<keyword evidence="3 4" id="KW-0539">Nucleus</keyword>
<feature type="region of interest" description="Disordered" evidence="6">
    <location>
        <begin position="418"/>
        <end position="564"/>
    </location>
</feature>
<protein>
    <recommendedName>
        <fullName evidence="7">Homeobox domain-containing protein</fullName>
    </recommendedName>
</protein>
<comment type="caution">
    <text evidence="8">The sequence shown here is derived from an EMBL/GenBank/DDBJ whole genome shotgun (WGS) entry which is preliminary data.</text>
</comment>
<reference evidence="8 9" key="1">
    <citation type="journal article" date="2021" name="Environ. Microbiol.">
        <title>Gene family expansions and transcriptome signatures uncover fungal adaptations to wood decay.</title>
        <authorList>
            <person name="Hage H."/>
            <person name="Miyauchi S."/>
            <person name="Viragh M."/>
            <person name="Drula E."/>
            <person name="Min B."/>
            <person name="Chaduli D."/>
            <person name="Navarro D."/>
            <person name="Favel A."/>
            <person name="Norest M."/>
            <person name="Lesage-Meessen L."/>
            <person name="Balint B."/>
            <person name="Merenyi Z."/>
            <person name="de Eugenio L."/>
            <person name="Morin E."/>
            <person name="Martinez A.T."/>
            <person name="Baldrian P."/>
            <person name="Stursova M."/>
            <person name="Martinez M.J."/>
            <person name="Novotny C."/>
            <person name="Magnuson J.K."/>
            <person name="Spatafora J.W."/>
            <person name="Maurice S."/>
            <person name="Pangilinan J."/>
            <person name="Andreopoulos W."/>
            <person name="LaButti K."/>
            <person name="Hundley H."/>
            <person name="Na H."/>
            <person name="Kuo A."/>
            <person name="Barry K."/>
            <person name="Lipzen A."/>
            <person name="Henrissat B."/>
            <person name="Riley R."/>
            <person name="Ahrendt S."/>
            <person name="Nagy L.G."/>
            <person name="Grigoriev I.V."/>
            <person name="Martin F."/>
            <person name="Rosso M.N."/>
        </authorList>
    </citation>
    <scope>NUCLEOTIDE SEQUENCE [LARGE SCALE GENOMIC DNA]</scope>
    <source>
        <strain evidence="8 9">CIRM-BRFM 1785</strain>
    </source>
</reference>
<feature type="compositionally biased region" description="Low complexity" evidence="6">
    <location>
        <begin position="534"/>
        <end position="546"/>
    </location>
</feature>
<dbReference type="RefSeq" id="XP_047779100.1">
    <property type="nucleotide sequence ID" value="XM_047919479.1"/>
</dbReference>
<dbReference type="EMBL" id="JADCUA010000009">
    <property type="protein sequence ID" value="KAH9836931.1"/>
    <property type="molecule type" value="Genomic_DNA"/>
</dbReference>
<dbReference type="InterPro" id="IPR001356">
    <property type="entry name" value="HD"/>
</dbReference>
<evidence type="ECO:0000256" key="6">
    <source>
        <dbReference type="SAM" id="MobiDB-lite"/>
    </source>
</evidence>
<keyword evidence="9" id="KW-1185">Reference proteome</keyword>
<evidence type="ECO:0000313" key="8">
    <source>
        <dbReference type="EMBL" id="KAH9836931.1"/>
    </source>
</evidence>
<dbReference type="SMART" id="SM00389">
    <property type="entry name" value="HOX"/>
    <property type="match status" value="1"/>
</dbReference>
<dbReference type="Pfam" id="PF00046">
    <property type="entry name" value="Homeodomain"/>
    <property type="match status" value="1"/>
</dbReference>
<evidence type="ECO:0000259" key="7">
    <source>
        <dbReference type="PROSITE" id="PS50071"/>
    </source>
</evidence>
<dbReference type="InterPro" id="IPR017970">
    <property type="entry name" value="Homeobox_CS"/>
</dbReference>
<feature type="compositionally biased region" description="Basic residues" evidence="6">
    <location>
        <begin position="448"/>
        <end position="459"/>
    </location>
</feature>
<feature type="compositionally biased region" description="Low complexity" evidence="6">
    <location>
        <begin position="554"/>
        <end position="564"/>
    </location>
</feature>
<dbReference type="InterPro" id="IPR009057">
    <property type="entry name" value="Homeodomain-like_sf"/>
</dbReference>
<dbReference type="Gene3D" id="1.10.10.60">
    <property type="entry name" value="Homeodomain-like"/>
    <property type="match status" value="1"/>
</dbReference>
<evidence type="ECO:0000313" key="9">
    <source>
        <dbReference type="Proteomes" id="UP000814176"/>
    </source>
</evidence>
<name>A0ABQ8KGF4_9APHY</name>
<evidence type="ECO:0000256" key="4">
    <source>
        <dbReference type="PROSITE-ProRule" id="PRU00108"/>
    </source>
</evidence>
<accession>A0ABQ8KGF4</accession>